<sequence>MSSDRRKIRQTGMLPNLPSVLPPTLSLCCATVVSRYSGLLDEDYIEPFYRHHSFVGLQETAMIAVQHKLCVAPKKVDESSSHCGRTYIYPS</sequence>
<keyword evidence="2" id="KW-1185">Reference proteome</keyword>
<evidence type="ECO:0000313" key="1">
    <source>
        <dbReference type="EMBL" id="KAG0143669.1"/>
    </source>
</evidence>
<organism evidence="1 2">
    <name type="scientific">Cronartium quercuum f. sp. fusiforme G11</name>
    <dbReference type="NCBI Taxonomy" id="708437"/>
    <lineage>
        <taxon>Eukaryota</taxon>
        <taxon>Fungi</taxon>
        <taxon>Dikarya</taxon>
        <taxon>Basidiomycota</taxon>
        <taxon>Pucciniomycotina</taxon>
        <taxon>Pucciniomycetes</taxon>
        <taxon>Pucciniales</taxon>
        <taxon>Coleosporiaceae</taxon>
        <taxon>Cronartium</taxon>
    </lineage>
</organism>
<dbReference type="EMBL" id="MU167313">
    <property type="protein sequence ID" value="KAG0143669.1"/>
    <property type="molecule type" value="Genomic_DNA"/>
</dbReference>
<proteinExistence type="predicted"/>
<accession>A0A9P6NCN1</accession>
<gene>
    <name evidence="1" type="ORF">CROQUDRAFT_95990</name>
</gene>
<dbReference type="AlphaFoldDB" id="A0A9P6NCN1"/>
<dbReference type="Proteomes" id="UP000886653">
    <property type="component" value="Unassembled WGS sequence"/>
</dbReference>
<name>A0A9P6NCN1_9BASI</name>
<reference evidence="1" key="1">
    <citation type="submission" date="2013-11" db="EMBL/GenBank/DDBJ databases">
        <title>Genome sequence of the fusiform rust pathogen reveals effectors for host alternation and coevolution with pine.</title>
        <authorList>
            <consortium name="DOE Joint Genome Institute"/>
            <person name="Smith K."/>
            <person name="Pendleton A."/>
            <person name="Kubisiak T."/>
            <person name="Anderson C."/>
            <person name="Salamov A."/>
            <person name="Aerts A."/>
            <person name="Riley R."/>
            <person name="Clum A."/>
            <person name="Lindquist E."/>
            <person name="Ence D."/>
            <person name="Campbell M."/>
            <person name="Kronenberg Z."/>
            <person name="Feau N."/>
            <person name="Dhillon B."/>
            <person name="Hamelin R."/>
            <person name="Burleigh J."/>
            <person name="Smith J."/>
            <person name="Yandell M."/>
            <person name="Nelson C."/>
            <person name="Grigoriev I."/>
            <person name="Davis J."/>
        </authorList>
    </citation>
    <scope>NUCLEOTIDE SEQUENCE</scope>
    <source>
        <strain evidence="1">G11</strain>
    </source>
</reference>
<comment type="caution">
    <text evidence="1">The sequence shown here is derived from an EMBL/GenBank/DDBJ whole genome shotgun (WGS) entry which is preliminary data.</text>
</comment>
<protein>
    <submittedName>
        <fullName evidence="1">Uncharacterized protein</fullName>
    </submittedName>
</protein>
<evidence type="ECO:0000313" key="2">
    <source>
        <dbReference type="Proteomes" id="UP000886653"/>
    </source>
</evidence>